<accession>X1C8H5</accession>
<gene>
    <name evidence="1" type="ORF">S01H4_21539</name>
</gene>
<organism evidence="1">
    <name type="scientific">marine sediment metagenome</name>
    <dbReference type="NCBI Taxonomy" id="412755"/>
    <lineage>
        <taxon>unclassified sequences</taxon>
        <taxon>metagenomes</taxon>
        <taxon>ecological metagenomes</taxon>
    </lineage>
</organism>
<name>X1C8H5_9ZZZZ</name>
<protein>
    <recommendedName>
        <fullName evidence="2">ASCH domain-containing protein</fullName>
    </recommendedName>
</protein>
<reference evidence="1" key="1">
    <citation type="journal article" date="2014" name="Front. Microbiol.">
        <title>High frequency of phylogenetically diverse reductive dehalogenase-homologous genes in deep subseafloor sedimentary metagenomes.</title>
        <authorList>
            <person name="Kawai M."/>
            <person name="Futagami T."/>
            <person name="Toyoda A."/>
            <person name="Takaki Y."/>
            <person name="Nishi S."/>
            <person name="Hori S."/>
            <person name="Arai W."/>
            <person name="Tsubouchi T."/>
            <person name="Morono Y."/>
            <person name="Uchiyama I."/>
            <person name="Ito T."/>
            <person name="Fujiyama A."/>
            <person name="Inagaki F."/>
            <person name="Takami H."/>
        </authorList>
    </citation>
    <scope>NUCLEOTIDE SEQUENCE</scope>
    <source>
        <strain evidence="1">Expedition CK06-06</strain>
    </source>
</reference>
<feature type="non-terminal residue" evidence="1">
    <location>
        <position position="1"/>
    </location>
</feature>
<evidence type="ECO:0000313" key="1">
    <source>
        <dbReference type="EMBL" id="GAG80711.1"/>
    </source>
</evidence>
<dbReference type="EMBL" id="BART01009770">
    <property type="protein sequence ID" value="GAG80711.1"/>
    <property type="molecule type" value="Genomic_DNA"/>
</dbReference>
<comment type="caution">
    <text evidence="1">The sequence shown here is derived from an EMBL/GenBank/DDBJ whole genome shotgun (WGS) entry which is preliminary data.</text>
</comment>
<proteinExistence type="predicted"/>
<evidence type="ECO:0008006" key="2">
    <source>
        <dbReference type="Google" id="ProtNLM"/>
    </source>
</evidence>
<sequence>KLIHALYPDGTIETEQLFRSGKRLKCPYGQVGDRLWVREKFAIRNDGRQVMHYAGYQEIIKALDLPDFNIRWKPSIHMPRWASRILLENTTDPFPQRLQEITEEDARAEGANPFLLDKLTGGTKYRMLKTYHHEVFPLVDHADEGEIIIFECPNMGFARLHHTQWKEKQDPVFRIPAREAFEYVGAVEPDYRNGFRILWDSLNAKRGYGWETNPWVWVITFRKIK</sequence>
<dbReference type="AlphaFoldDB" id="X1C8H5"/>